<feature type="compositionally biased region" description="Acidic residues" evidence="2">
    <location>
        <begin position="19"/>
        <end position="41"/>
    </location>
</feature>
<keyword evidence="3" id="KW-0472">Membrane</keyword>
<feature type="compositionally biased region" description="Low complexity" evidence="2">
    <location>
        <begin position="95"/>
        <end position="129"/>
    </location>
</feature>
<dbReference type="EMBL" id="MCOG01000148">
    <property type="protein sequence ID" value="ORY36412.1"/>
    <property type="molecule type" value="Genomic_DNA"/>
</dbReference>
<proteinExistence type="predicted"/>
<name>A0A1Y2BNU4_9FUNG</name>
<accession>A0A1Y2BNU4</accession>
<evidence type="ECO:0000313" key="4">
    <source>
        <dbReference type="EMBL" id="ORY36412.1"/>
    </source>
</evidence>
<keyword evidence="3" id="KW-0812">Transmembrane</keyword>
<keyword evidence="1" id="KW-0175">Coiled coil</keyword>
<organism evidence="4 5">
    <name type="scientific">Neocallimastix californiae</name>
    <dbReference type="NCBI Taxonomy" id="1754190"/>
    <lineage>
        <taxon>Eukaryota</taxon>
        <taxon>Fungi</taxon>
        <taxon>Fungi incertae sedis</taxon>
        <taxon>Chytridiomycota</taxon>
        <taxon>Chytridiomycota incertae sedis</taxon>
        <taxon>Neocallimastigomycetes</taxon>
        <taxon>Neocallimastigales</taxon>
        <taxon>Neocallimastigaceae</taxon>
        <taxon>Neocallimastix</taxon>
    </lineage>
</organism>
<evidence type="ECO:0000313" key="5">
    <source>
        <dbReference type="Proteomes" id="UP000193920"/>
    </source>
</evidence>
<feature type="region of interest" description="Disordered" evidence="2">
    <location>
        <begin position="1"/>
        <end position="54"/>
    </location>
</feature>
<evidence type="ECO:0000256" key="2">
    <source>
        <dbReference type="SAM" id="MobiDB-lite"/>
    </source>
</evidence>
<feature type="compositionally biased region" description="Polar residues" evidence="2">
    <location>
        <begin position="130"/>
        <end position="151"/>
    </location>
</feature>
<sequence length="397" mass="46128">MSFSKKKSTLSFEFNQDIDNNDDNDDFEDLSFNIENEDEIETQQQDKLSKELEIDSNTETFELLSKTAKTKNKEDYTDSIPPKRPSQLCHPPIITNTKNPNQNGNGNRNGNSMNTLPSSSASSSSSSSSTRFVRSISPNTKKSTSKTLLESISNTSSPSVYNFLKNDALNSSINSSSFNNVQLNNSSLSTKIDLLTQIMDKNEEKQQQQYNSDMNQINFELFDIKQKVGQSMKRLQQEMSPILKVLKEHDEKEKREDKLKCNGKDLLQTSSSLLNEKEKTELLLEQESLKAKNESLKQDLTNIKSQFINFYNENQILRKRLDIISKRLPILIFLHIITFAFIIYLFIHEMPLDKRENIYELSLQGRNYVQFQFRNILKFFYNLWYQIISSLNSQYYY</sequence>
<dbReference type="Proteomes" id="UP000193920">
    <property type="component" value="Unassembled WGS sequence"/>
</dbReference>
<keyword evidence="3" id="KW-1133">Transmembrane helix</keyword>
<dbReference type="OrthoDB" id="10559906at2759"/>
<dbReference type="AlphaFoldDB" id="A0A1Y2BNU4"/>
<keyword evidence="5" id="KW-1185">Reference proteome</keyword>
<feature type="region of interest" description="Disordered" evidence="2">
    <location>
        <begin position="69"/>
        <end position="151"/>
    </location>
</feature>
<feature type="coiled-coil region" evidence="1">
    <location>
        <begin position="279"/>
        <end position="306"/>
    </location>
</feature>
<evidence type="ECO:0000256" key="3">
    <source>
        <dbReference type="SAM" id="Phobius"/>
    </source>
</evidence>
<feature type="transmembrane region" description="Helical" evidence="3">
    <location>
        <begin position="328"/>
        <end position="347"/>
    </location>
</feature>
<comment type="caution">
    <text evidence="4">The sequence shown here is derived from an EMBL/GenBank/DDBJ whole genome shotgun (WGS) entry which is preliminary data.</text>
</comment>
<evidence type="ECO:0008006" key="6">
    <source>
        <dbReference type="Google" id="ProtNLM"/>
    </source>
</evidence>
<protein>
    <recommendedName>
        <fullName evidence="6">Transmembrane protein</fullName>
    </recommendedName>
</protein>
<gene>
    <name evidence="4" type="ORF">LY90DRAFT_673048</name>
</gene>
<reference evidence="4 5" key="1">
    <citation type="submission" date="2016-08" db="EMBL/GenBank/DDBJ databases">
        <title>A Parts List for Fungal Cellulosomes Revealed by Comparative Genomics.</title>
        <authorList>
            <consortium name="DOE Joint Genome Institute"/>
            <person name="Haitjema C.H."/>
            <person name="Gilmore S.P."/>
            <person name="Henske J.K."/>
            <person name="Solomon K.V."/>
            <person name="De Groot R."/>
            <person name="Kuo A."/>
            <person name="Mondo S.J."/>
            <person name="Salamov A.A."/>
            <person name="Labutti K."/>
            <person name="Zhao Z."/>
            <person name="Chiniquy J."/>
            <person name="Barry K."/>
            <person name="Brewer H.M."/>
            <person name="Purvine S.O."/>
            <person name="Wright A.T."/>
            <person name="Boxma B."/>
            <person name="Van Alen T."/>
            <person name="Hackstein J.H."/>
            <person name="Baker S.E."/>
            <person name="Grigoriev I.V."/>
            <person name="O'Malley M.A."/>
        </authorList>
    </citation>
    <scope>NUCLEOTIDE SEQUENCE [LARGE SCALE GENOMIC DNA]</scope>
    <source>
        <strain evidence="4 5">G1</strain>
    </source>
</reference>
<evidence type="ECO:0000256" key="1">
    <source>
        <dbReference type="SAM" id="Coils"/>
    </source>
</evidence>